<sequence length="142" mass="15677">MSTTLAKPAQTERKWYVIDAAGKPLGRVAAKAAVLLRGKNKVTFTPNVDCGDHVIIINCDQAVLTGKKLEKKYYRTHSGWIGGLKETQYKTLMAENSDKAMYVAVKGMIPANTLGAKAMTRLRCYKGAEHLNAAQKPEVYEF</sequence>
<dbReference type="PANTHER" id="PTHR11545">
    <property type="entry name" value="RIBOSOMAL PROTEIN L13"/>
    <property type="match status" value="1"/>
</dbReference>
<dbReference type="GO" id="GO:0006412">
    <property type="term" value="P:translation"/>
    <property type="evidence" value="ECO:0007669"/>
    <property type="project" value="UniProtKB-UniRule"/>
</dbReference>
<evidence type="ECO:0000256" key="1">
    <source>
        <dbReference type="ARBA" id="ARBA00006227"/>
    </source>
</evidence>
<name>A0A9D2AFA7_9FIRM</name>
<dbReference type="GO" id="GO:0022625">
    <property type="term" value="C:cytosolic large ribosomal subunit"/>
    <property type="evidence" value="ECO:0007669"/>
    <property type="project" value="TreeGrafter"/>
</dbReference>
<dbReference type="CDD" id="cd00392">
    <property type="entry name" value="Ribosomal_L13"/>
    <property type="match status" value="1"/>
</dbReference>
<dbReference type="GO" id="GO:0017148">
    <property type="term" value="P:negative regulation of translation"/>
    <property type="evidence" value="ECO:0007669"/>
    <property type="project" value="TreeGrafter"/>
</dbReference>
<dbReference type="PIRSF" id="PIRSF002181">
    <property type="entry name" value="Ribosomal_L13"/>
    <property type="match status" value="1"/>
</dbReference>
<dbReference type="HAMAP" id="MF_01366">
    <property type="entry name" value="Ribosomal_uL13"/>
    <property type="match status" value="1"/>
</dbReference>
<dbReference type="InterPro" id="IPR005823">
    <property type="entry name" value="Ribosomal_uL13_bac-type"/>
</dbReference>
<dbReference type="Pfam" id="PF00572">
    <property type="entry name" value="Ribosomal_L13"/>
    <property type="match status" value="1"/>
</dbReference>
<dbReference type="InterPro" id="IPR036899">
    <property type="entry name" value="Ribosomal_uL13_sf"/>
</dbReference>
<dbReference type="Proteomes" id="UP000824193">
    <property type="component" value="Unassembled WGS sequence"/>
</dbReference>
<dbReference type="EMBL" id="DXFW01000040">
    <property type="protein sequence ID" value="HIX06775.1"/>
    <property type="molecule type" value="Genomic_DNA"/>
</dbReference>
<comment type="similarity">
    <text evidence="1 4">Belongs to the universal ribosomal protein uL13 family.</text>
</comment>
<protein>
    <recommendedName>
        <fullName evidence="4">Large ribosomal subunit protein uL13</fullName>
    </recommendedName>
</protein>
<evidence type="ECO:0000256" key="3">
    <source>
        <dbReference type="ARBA" id="ARBA00023274"/>
    </source>
</evidence>
<dbReference type="PANTHER" id="PTHR11545:SF2">
    <property type="entry name" value="LARGE RIBOSOMAL SUBUNIT PROTEIN UL13M"/>
    <property type="match status" value="1"/>
</dbReference>
<reference evidence="5" key="2">
    <citation type="submission" date="2021-04" db="EMBL/GenBank/DDBJ databases">
        <authorList>
            <person name="Gilroy R."/>
        </authorList>
    </citation>
    <scope>NUCLEOTIDE SEQUENCE</scope>
    <source>
        <strain evidence="5">2239</strain>
    </source>
</reference>
<comment type="subunit">
    <text evidence="4">Part of the 50S ribosomal subunit.</text>
</comment>
<dbReference type="Gene3D" id="3.90.1180.10">
    <property type="entry name" value="Ribosomal protein L13"/>
    <property type="match status" value="1"/>
</dbReference>
<gene>
    <name evidence="4 5" type="primary">rplM</name>
    <name evidence="5" type="ORF">H9865_11875</name>
</gene>
<comment type="function">
    <text evidence="4">This protein is one of the early assembly proteins of the 50S ribosomal subunit, although it is not seen to bind rRNA by itself. It is important during the early stages of 50S assembly.</text>
</comment>
<keyword evidence="2 4" id="KW-0689">Ribosomal protein</keyword>
<dbReference type="SUPFAM" id="SSF52161">
    <property type="entry name" value="Ribosomal protein L13"/>
    <property type="match status" value="1"/>
</dbReference>
<comment type="caution">
    <text evidence="5">The sequence shown here is derived from an EMBL/GenBank/DDBJ whole genome shotgun (WGS) entry which is preliminary data.</text>
</comment>
<dbReference type="GO" id="GO:0003729">
    <property type="term" value="F:mRNA binding"/>
    <property type="evidence" value="ECO:0007669"/>
    <property type="project" value="TreeGrafter"/>
</dbReference>
<dbReference type="NCBIfam" id="TIGR01066">
    <property type="entry name" value="rplM_bact"/>
    <property type="match status" value="1"/>
</dbReference>
<evidence type="ECO:0000256" key="2">
    <source>
        <dbReference type="ARBA" id="ARBA00022980"/>
    </source>
</evidence>
<evidence type="ECO:0000256" key="4">
    <source>
        <dbReference type="HAMAP-Rule" id="MF_01366"/>
    </source>
</evidence>
<evidence type="ECO:0000313" key="6">
    <source>
        <dbReference type="Proteomes" id="UP000824193"/>
    </source>
</evidence>
<reference evidence="5" key="1">
    <citation type="journal article" date="2021" name="PeerJ">
        <title>Extensive microbial diversity within the chicken gut microbiome revealed by metagenomics and culture.</title>
        <authorList>
            <person name="Gilroy R."/>
            <person name="Ravi A."/>
            <person name="Getino M."/>
            <person name="Pursley I."/>
            <person name="Horton D.L."/>
            <person name="Alikhan N.F."/>
            <person name="Baker D."/>
            <person name="Gharbi K."/>
            <person name="Hall N."/>
            <person name="Watson M."/>
            <person name="Adriaenssens E.M."/>
            <person name="Foster-Nyarko E."/>
            <person name="Jarju S."/>
            <person name="Secka A."/>
            <person name="Antonio M."/>
            <person name="Oren A."/>
            <person name="Chaudhuri R.R."/>
            <person name="La Ragione R."/>
            <person name="Hildebrand F."/>
            <person name="Pallen M.J."/>
        </authorList>
    </citation>
    <scope>NUCLEOTIDE SEQUENCE</scope>
    <source>
        <strain evidence="5">2239</strain>
    </source>
</reference>
<evidence type="ECO:0000313" key="5">
    <source>
        <dbReference type="EMBL" id="HIX06775.1"/>
    </source>
</evidence>
<dbReference type="InterPro" id="IPR005822">
    <property type="entry name" value="Ribosomal_uL13"/>
</dbReference>
<proteinExistence type="inferred from homology"/>
<dbReference type="GO" id="GO:0003735">
    <property type="term" value="F:structural constituent of ribosome"/>
    <property type="evidence" value="ECO:0007669"/>
    <property type="project" value="InterPro"/>
</dbReference>
<keyword evidence="3 4" id="KW-0687">Ribonucleoprotein</keyword>
<dbReference type="AlphaFoldDB" id="A0A9D2AFA7"/>
<organism evidence="5 6">
    <name type="scientific">Candidatus Allofournierella pullicola</name>
    <dbReference type="NCBI Taxonomy" id="2838596"/>
    <lineage>
        <taxon>Bacteria</taxon>
        <taxon>Bacillati</taxon>
        <taxon>Bacillota</taxon>
        <taxon>Clostridia</taxon>
        <taxon>Eubacteriales</taxon>
        <taxon>Oscillospiraceae</taxon>
        <taxon>Allofournierella</taxon>
    </lineage>
</organism>
<accession>A0A9D2AFA7</accession>